<keyword evidence="2" id="KW-0732">Signal</keyword>
<name>A0A8H4QXK3_9AGAR</name>
<evidence type="ECO:0000313" key="4">
    <source>
        <dbReference type="Proteomes" id="UP000521872"/>
    </source>
</evidence>
<reference evidence="3 4" key="1">
    <citation type="submission" date="2019-12" db="EMBL/GenBank/DDBJ databases">
        <authorList>
            <person name="Floudas D."/>
            <person name="Bentzer J."/>
            <person name="Ahren D."/>
            <person name="Johansson T."/>
            <person name="Persson P."/>
            <person name="Tunlid A."/>
        </authorList>
    </citation>
    <scope>NUCLEOTIDE SEQUENCE [LARGE SCALE GENOMIC DNA]</scope>
    <source>
        <strain evidence="3 4">CBS 102.39</strain>
    </source>
</reference>
<keyword evidence="4" id="KW-1185">Reference proteome</keyword>
<evidence type="ECO:0000313" key="3">
    <source>
        <dbReference type="EMBL" id="KAF4618157.1"/>
    </source>
</evidence>
<evidence type="ECO:0000256" key="2">
    <source>
        <dbReference type="ARBA" id="ARBA00022729"/>
    </source>
</evidence>
<evidence type="ECO:0008006" key="5">
    <source>
        <dbReference type="Google" id="ProtNLM"/>
    </source>
</evidence>
<sequence>MEICCKPSKIKPASKILAKMLFNALTTVLAALYLTKVAATGPEAVNLGTAGGFTILAKAGISTVPPSSISGYDAAGNIGVSPIAATGLTGFSLTMDRSGTFSTSTQVIGEVFAASYTSPTPSQLITAVSDMEAAFTNATGRVNPDFTNLATGLIGGLTLRPGLYTWSTGVNAATGFTISGTSTDTWIFQVANTLTVGTGVRVTLSGGALAKNIVWVVSSSVTLGVGSHFEGVLLGKTSITAQTGATINGRLLAQTNVALQLATVTA</sequence>
<protein>
    <recommendedName>
        <fullName evidence="5">Antifreeze protein</fullName>
    </recommendedName>
</protein>
<organism evidence="3 4">
    <name type="scientific">Agrocybe pediades</name>
    <dbReference type="NCBI Taxonomy" id="84607"/>
    <lineage>
        <taxon>Eukaryota</taxon>
        <taxon>Fungi</taxon>
        <taxon>Dikarya</taxon>
        <taxon>Basidiomycota</taxon>
        <taxon>Agaricomycotina</taxon>
        <taxon>Agaricomycetes</taxon>
        <taxon>Agaricomycetidae</taxon>
        <taxon>Agaricales</taxon>
        <taxon>Agaricineae</taxon>
        <taxon>Strophariaceae</taxon>
        <taxon>Agrocybe</taxon>
    </lineage>
</organism>
<evidence type="ECO:0000256" key="1">
    <source>
        <dbReference type="ARBA" id="ARBA00005445"/>
    </source>
</evidence>
<comment type="similarity">
    <text evidence="1">Belongs to the ice-binding protein family.</text>
</comment>
<dbReference type="InterPro" id="IPR021884">
    <property type="entry name" value="Ice-bd_prot"/>
</dbReference>
<gene>
    <name evidence="3" type="ORF">D9613_011639</name>
</gene>
<dbReference type="Pfam" id="PF11999">
    <property type="entry name" value="Ice_binding"/>
    <property type="match status" value="1"/>
</dbReference>
<proteinExistence type="inferred from homology"/>
<dbReference type="AlphaFoldDB" id="A0A8H4QXK3"/>
<comment type="caution">
    <text evidence="3">The sequence shown here is derived from an EMBL/GenBank/DDBJ whole genome shotgun (WGS) entry which is preliminary data.</text>
</comment>
<dbReference type="EMBL" id="JAACJL010000018">
    <property type="protein sequence ID" value="KAF4618157.1"/>
    <property type="molecule type" value="Genomic_DNA"/>
</dbReference>
<accession>A0A8H4QXK3</accession>
<dbReference type="Proteomes" id="UP000521872">
    <property type="component" value="Unassembled WGS sequence"/>
</dbReference>